<evidence type="ECO:0000256" key="7">
    <source>
        <dbReference type="SAM" id="SignalP"/>
    </source>
</evidence>
<evidence type="ECO:0000256" key="3">
    <source>
        <dbReference type="ARBA" id="ARBA00022448"/>
    </source>
</evidence>
<dbReference type="InterPro" id="IPR023765">
    <property type="entry name" value="SBP_5_CS"/>
</dbReference>
<comment type="caution">
    <text evidence="9">The sequence shown here is derived from an EMBL/GenBank/DDBJ whole genome shotgun (WGS) entry which is preliminary data.</text>
</comment>
<dbReference type="PANTHER" id="PTHR30290">
    <property type="entry name" value="PERIPLASMIC BINDING COMPONENT OF ABC TRANSPORTER"/>
    <property type="match status" value="1"/>
</dbReference>
<dbReference type="PROSITE" id="PS01040">
    <property type="entry name" value="SBP_BACTERIAL_5"/>
    <property type="match status" value="1"/>
</dbReference>
<dbReference type="Proteomes" id="UP001272345">
    <property type="component" value="Unassembled WGS sequence"/>
</dbReference>
<gene>
    <name evidence="9" type="ORF">SPC83_05570</name>
</gene>
<reference evidence="9 10" key="1">
    <citation type="submission" date="2023-11" db="EMBL/GenBank/DDBJ databases">
        <title>Streptococcus wuxiensis sp. nov., Streptococcus jiangnanensis sp. nov., Streptococcus fermentans sp. nov., three novel members of the genus Streptococcus isolated from breast milk.</title>
        <authorList>
            <person name="Zhou Y."/>
            <person name="Yang B."/>
        </authorList>
    </citation>
    <scope>NUCLEOTIDE SEQUENCE [LARGE SCALE GENOMIC DNA]</scope>
    <source>
        <strain evidence="9 10">21WXBC0057M1</strain>
    </source>
</reference>
<accession>A0ABU5FSX9</accession>
<comment type="subcellular location">
    <subcellularLocation>
        <location evidence="1">Cell membrane</location>
        <topology evidence="1">Lipid-anchor</topology>
    </subcellularLocation>
</comment>
<dbReference type="PROSITE" id="PS51257">
    <property type="entry name" value="PROKAR_LIPOPROTEIN"/>
    <property type="match status" value="1"/>
</dbReference>
<evidence type="ECO:0000256" key="2">
    <source>
        <dbReference type="ARBA" id="ARBA00005695"/>
    </source>
</evidence>
<dbReference type="PANTHER" id="PTHR30290:SF10">
    <property type="entry name" value="PERIPLASMIC OLIGOPEPTIDE-BINDING PROTEIN-RELATED"/>
    <property type="match status" value="1"/>
</dbReference>
<evidence type="ECO:0000256" key="4">
    <source>
        <dbReference type="ARBA" id="ARBA00022729"/>
    </source>
</evidence>
<protein>
    <submittedName>
        <fullName evidence="9">Peptide ABC transporter substrate-binding protein</fullName>
    </submittedName>
</protein>
<evidence type="ECO:0000256" key="1">
    <source>
        <dbReference type="ARBA" id="ARBA00004193"/>
    </source>
</evidence>
<keyword evidence="3" id="KW-0813">Transport</keyword>
<dbReference type="SUPFAM" id="SSF53850">
    <property type="entry name" value="Periplasmic binding protein-like II"/>
    <property type="match status" value="1"/>
</dbReference>
<keyword evidence="6" id="KW-0653">Protein transport</keyword>
<dbReference type="InterPro" id="IPR039424">
    <property type="entry name" value="SBP_5"/>
</dbReference>
<evidence type="ECO:0000313" key="9">
    <source>
        <dbReference type="EMBL" id="MDY4337600.1"/>
    </source>
</evidence>
<proteinExistence type="inferred from homology"/>
<dbReference type="Gene3D" id="3.10.105.10">
    <property type="entry name" value="Dipeptide-binding Protein, Domain 3"/>
    <property type="match status" value="1"/>
</dbReference>
<dbReference type="PIRSF" id="PIRSF002741">
    <property type="entry name" value="MppA"/>
    <property type="match status" value="1"/>
</dbReference>
<keyword evidence="10" id="KW-1185">Reference proteome</keyword>
<keyword evidence="4 7" id="KW-0732">Signal</keyword>
<evidence type="ECO:0000256" key="5">
    <source>
        <dbReference type="ARBA" id="ARBA00022856"/>
    </source>
</evidence>
<dbReference type="Gene3D" id="3.90.76.10">
    <property type="entry name" value="Dipeptide-binding Protein, Domain 1"/>
    <property type="match status" value="1"/>
</dbReference>
<evidence type="ECO:0000313" key="10">
    <source>
        <dbReference type="Proteomes" id="UP001272345"/>
    </source>
</evidence>
<feature type="signal peptide" evidence="7">
    <location>
        <begin position="1"/>
        <end position="21"/>
    </location>
</feature>
<keyword evidence="5" id="KW-0571">Peptide transport</keyword>
<evidence type="ECO:0000259" key="8">
    <source>
        <dbReference type="Pfam" id="PF00496"/>
    </source>
</evidence>
<dbReference type="EMBL" id="JAXHDO010000003">
    <property type="protein sequence ID" value="MDY4337600.1"/>
    <property type="molecule type" value="Genomic_DNA"/>
</dbReference>
<name>A0ABU5FSX9_9STRE</name>
<dbReference type="InterPro" id="IPR000914">
    <property type="entry name" value="SBP_5_dom"/>
</dbReference>
<feature type="domain" description="Solute-binding protein family 5" evidence="8">
    <location>
        <begin position="79"/>
        <end position="523"/>
    </location>
</feature>
<evidence type="ECO:0000256" key="6">
    <source>
        <dbReference type="ARBA" id="ARBA00022927"/>
    </source>
</evidence>
<comment type="similarity">
    <text evidence="2">Belongs to the bacterial solute-binding protein 5 family.</text>
</comment>
<feature type="chain" id="PRO_5045097098" evidence="7">
    <location>
        <begin position="22"/>
        <end position="660"/>
    </location>
</feature>
<organism evidence="9 10">
    <name type="scientific">Streptococcus wuxiensis</name>
    <dbReference type="NCBI Taxonomy" id="3095078"/>
    <lineage>
        <taxon>Bacteria</taxon>
        <taxon>Bacillati</taxon>
        <taxon>Bacillota</taxon>
        <taxon>Bacilli</taxon>
        <taxon>Lactobacillales</taxon>
        <taxon>Streptococcaceae</taxon>
        <taxon>Streptococcus</taxon>
    </lineage>
</organism>
<dbReference type="Pfam" id="PF00496">
    <property type="entry name" value="SBP_bac_5"/>
    <property type="match status" value="1"/>
</dbReference>
<dbReference type="Gene3D" id="3.40.190.10">
    <property type="entry name" value="Periplasmic binding protein-like II"/>
    <property type="match status" value="1"/>
</dbReference>
<sequence>MKKSRILAVAGVALLATGVLAACGSSKSSNDAEAPKAYGYTYTADPETLDYLISGKQSTKVATSNGIDGLFTNDKYGNLTPAVAEDWSVSQDGLTYTYKIRKGVKWFTSDGEEYAEVTANDFVTGLKHAADNKSAALYLAQNSVKGLADYLSGTNTDFSAVGIKAVDDYTLQYTLNQPEPYWNSKLSYGIFWPLNAEFEKSKGSDFGKATDPTSLLYNGPFLLKGLTAKSSIEFAKNDQYWDKDNVHIDTVTLSYYDGSDQESLERNFTNGAYSYARLFPTSSNYSKVAETYKDNIYYTPQGAGIAGLGVNIDRQSYKYTSKTTDEEKTSTKKALLNKDFRQALNFAFDRTAYSAQLNGEKGAPLAVRNLFVKPEFVSANGKTFGDMVTEKVATYGDEWKNVNLADGQDGLFNADKAKAELAKAKTALEAEGVKFPIHLDIPVDQTSKGYIARIQSFKQSVETTLGTENVVIDIQQITTDELHNITYYAASAAAEDWDLSGAVGWNPDYEDPSTYLDILKTTNSETTKTYMGYDNPSNPAVAQVGLKEYDKLVDEAGNETSDLATRYEKYAAAQAWLTDSSLFLPAMASSGAAPIISRVVPFSASYTQSGDKGSDVYFKYLKLQANTVTAKEYKEAREKWLKEKAESNEKAQKELASHVK</sequence>
<dbReference type="RefSeq" id="WP_320693820.1">
    <property type="nucleotide sequence ID" value="NZ_JAXHDO010000003.1"/>
</dbReference>
<dbReference type="InterPro" id="IPR030678">
    <property type="entry name" value="Peptide/Ni-bd"/>
</dbReference>
<dbReference type="CDD" id="cd08504">
    <property type="entry name" value="PBP2_OppA"/>
    <property type="match status" value="1"/>
</dbReference>